<name>Q2FPL4_METHJ</name>
<dbReference type="GeneID" id="25393442"/>
<dbReference type="OrthoDB" id="112408at2157"/>
<dbReference type="eggNOG" id="arCOG03606">
    <property type="taxonomic scope" value="Archaea"/>
</dbReference>
<dbReference type="RefSeq" id="WP_011447480.1">
    <property type="nucleotide sequence ID" value="NC_007796.1"/>
</dbReference>
<accession>Q2FPL4</accession>
<evidence type="ECO:0000313" key="2">
    <source>
        <dbReference type="Proteomes" id="UP000001941"/>
    </source>
</evidence>
<reference evidence="2" key="1">
    <citation type="journal article" date="2016" name="Stand. Genomic Sci.">
        <title>Complete genome sequence of Methanospirillum hungatei type strain JF1.</title>
        <authorList>
            <person name="Gunsalus R.P."/>
            <person name="Cook L.E."/>
            <person name="Crable B."/>
            <person name="Rohlin L."/>
            <person name="McDonald E."/>
            <person name="Mouttaki H."/>
            <person name="Sieber J.R."/>
            <person name="Poweleit N."/>
            <person name="Zhou H."/>
            <person name="Lapidus A.L."/>
            <person name="Daligault H.E."/>
            <person name="Land M."/>
            <person name="Gilna P."/>
            <person name="Ivanova N."/>
            <person name="Kyrpides N."/>
            <person name="Culley D.E."/>
            <person name="McInerney M.J."/>
        </authorList>
    </citation>
    <scope>NUCLEOTIDE SEQUENCE [LARGE SCALE GENOMIC DNA]</scope>
    <source>
        <strain evidence="2">ATCC 27890 / DSM 864 / NBRC 100397 / JF-1</strain>
    </source>
</reference>
<dbReference type="EMBL" id="CP000254">
    <property type="protein sequence ID" value="ABD40191.1"/>
    <property type="molecule type" value="Genomic_DNA"/>
</dbReference>
<evidence type="ECO:0000313" key="1">
    <source>
        <dbReference type="EMBL" id="ABD40191.1"/>
    </source>
</evidence>
<dbReference type="AlphaFoldDB" id="Q2FPL4"/>
<keyword evidence="2" id="KW-1185">Reference proteome</keyword>
<dbReference type="STRING" id="323259.Mhun_0427"/>
<dbReference type="HOGENOM" id="CLU_1529232_0_0_2"/>
<proteinExistence type="predicted"/>
<gene>
    <name evidence="1" type="ordered locus">Mhun_0427</name>
</gene>
<protein>
    <submittedName>
        <fullName evidence="1">Uncharacterized protein</fullName>
    </submittedName>
</protein>
<dbReference type="InParanoid" id="Q2FPL4"/>
<organism evidence="1 2">
    <name type="scientific">Methanospirillum hungatei JF-1 (strain ATCC 27890 / DSM 864 / NBRC 100397 / JF-1)</name>
    <dbReference type="NCBI Taxonomy" id="323259"/>
    <lineage>
        <taxon>Archaea</taxon>
        <taxon>Methanobacteriati</taxon>
        <taxon>Methanobacteriota</taxon>
        <taxon>Stenosarchaea group</taxon>
        <taxon>Methanomicrobia</taxon>
        <taxon>Methanomicrobiales</taxon>
        <taxon>Methanospirillaceae</taxon>
        <taxon>Methanospirillum</taxon>
    </lineage>
</organism>
<sequence length="189" mass="19305">MTIKCTIWMPVLLIAGMCIAVCGLVSAASPQLPCEFYGTATIGGSPVPAGTVITAYVNGTPQGRITVTEAGKFGGTGTFDERLIVMAGEKDFANGVPTITFKINEQNADQSAPYQPGASTQLNLSVAGQAAVPAPVEPVTQSNNSTQVPVIVAQVPVQVQTPAPTPVITPVQNQSSQAVQPACVSAPAQ</sequence>
<dbReference type="KEGG" id="mhu:Mhun_0427"/>
<dbReference type="EnsemblBacteria" id="ABD40191">
    <property type="protein sequence ID" value="ABD40191"/>
    <property type="gene ID" value="Mhun_0427"/>
</dbReference>
<dbReference type="Proteomes" id="UP000001941">
    <property type="component" value="Chromosome"/>
</dbReference>